<evidence type="ECO:0000256" key="1">
    <source>
        <dbReference type="ARBA" id="ARBA00023015"/>
    </source>
</evidence>
<feature type="domain" description="Cyclic nucleotide-binding" evidence="4">
    <location>
        <begin position="11"/>
        <end position="83"/>
    </location>
</feature>
<keyword evidence="7" id="KW-1185">Reference proteome</keyword>
<accession>A0A7X2MZ78</accession>
<dbReference type="Pfam" id="PF13545">
    <property type="entry name" value="HTH_Crp_2"/>
    <property type="match status" value="1"/>
</dbReference>
<evidence type="ECO:0000256" key="3">
    <source>
        <dbReference type="ARBA" id="ARBA00023163"/>
    </source>
</evidence>
<comment type="caution">
    <text evidence="6">The sequence shown here is derived from an EMBL/GenBank/DDBJ whole genome shotgun (WGS) entry which is preliminary data.</text>
</comment>
<protein>
    <submittedName>
        <fullName evidence="6">Crp/Fnr family transcriptional regulator</fullName>
    </submittedName>
</protein>
<dbReference type="Pfam" id="PF00027">
    <property type="entry name" value="cNMP_binding"/>
    <property type="match status" value="1"/>
</dbReference>
<dbReference type="Gene3D" id="2.60.120.10">
    <property type="entry name" value="Jelly Rolls"/>
    <property type="match status" value="1"/>
</dbReference>
<name>A0A7X2MZ78_9CLOT</name>
<reference evidence="6 7" key="1">
    <citation type="submission" date="2019-08" db="EMBL/GenBank/DDBJ databases">
        <title>In-depth cultivation of the pig gut microbiome towards novel bacterial diversity and tailored functional studies.</title>
        <authorList>
            <person name="Wylensek D."/>
            <person name="Hitch T.C.A."/>
            <person name="Clavel T."/>
        </authorList>
    </citation>
    <scope>NUCLEOTIDE SEQUENCE [LARGE SCALE GENOMIC DNA]</scope>
    <source>
        <strain evidence="6 7">WCA-383-APC-5B</strain>
    </source>
</reference>
<organism evidence="6 7">
    <name type="scientific">Inconstantimicrobium porci</name>
    <dbReference type="NCBI Taxonomy" id="2652291"/>
    <lineage>
        <taxon>Bacteria</taxon>
        <taxon>Bacillati</taxon>
        <taxon>Bacillota</taxon>
        <taxon>Clostridia</taxon>
        <taxon>Eubacteriales</taxon>
        <taxon>Clostridiaceae</taxon>
        <taxon>Inconstantimicrobium</taxon>
    </lineage>
</organism>
<dbReference type="RefSeq" id="WP_154531718.1">
    <property type="nucleotide sequence ID" value="NZ_JAQXTV010000084.1"/>
</dbReference>
<dbReference type="AlphaFoldDB" id="A0A7X2MZ78"/>
<dbReference type="CDD" id="cd00038">
    <property type="entry name" value="CAP_ED"/>
    <property type="match status" value="1"/>
</dbReference>
<gene>
    <name evidence="6" type="ORF">FYJ33_10500</name>
</gene>
<dbReference type="SMART" id="SM00100">
    <property type="entry name" value="cNMP"/>
    <property type="match status" value="1"/>
</dbReference>
<dbReference type="GO" id="GO:0003677">
    <property type="term" value="F:DNA binding"/>
    <property type="evidence" value="ECO:0007669"/>
    <property type="project" value="UniProtKB-KW"/>
</dbReference>
<keyword evidence="3" id="KW-0804">Transcription</keyword>
<evidence type="ECO:0000256" key="2">
    <source>
        <dbReference type="ARBA" id="ARBA00023125"/>
    </source>
</evidence>
<dbReference type="EMBL" id="VULX01000016">
    <property type="protein sequence ID" value="MSR91821.1"/>
    <property type="molecule type" value="Genomic_DNA"/>
</dbReference>
<evidence type="ECO:0000313" key="7">
    <source>
        <dbReference type="Proteomes" id="UP000460287"/>
    </source>
</evidence>
<evidence type="ECO:0000313" key="6">
    <source>
        <dbReference type="EMBL" id="MSR91821.1"/>
    </source>
</evidence>
<dbReference type="PROSITE" id="PS50042">
    <property type="entry name" value="CNMP_BINDING_3"/>
    <property type="match status" value="1"/>
</dbReference>
<dbReference type="InterPro" id="IPR036390">
    <property type="entry name" value="WH_DNA-bd_sf"/>
</dbReference>
<dbReference type="SUPFAM" id="SSF46785">
    <property type="entry name" value="Winged helix' DNA-binding domain"/>
    <property type="match status" value="1"/>
</dbReference>
<dbReference type="InterPro" id="IPR014710">
    <property type="entry name" value="RmlC-like_jellyroll"/>
</dbReference>
<feature type="domain" description="HTH crp-type" evidence="5">
    <location>
        <begin position="152"/>
        <end position="219"/>
    </location>
</feature>
<dbReference type="PROSITE" id="PS51063">
    <property type="entry name" value="HTH_CRP_2"/>
    <property type="match status" value="1"/>
</dbReference>
<dbReference type="InterPro" id="IPR012318">
    <property type="entry name" value="HTH_CRP"/>
</dbReference>
<evidence type="ECO:0000259" key="5">
    <source>
        <dbReference type="PROSITE" id="PS51063"/>
    </source>
</evidence>
<dbReference type="InterPro" id="IPR000595">
    <property type="entry name" value="cNMP-bd_dom"/>
</dbReference>
<dbReference type="InterPro" id="IPR018490">
    <property type="entry name" value="cNMP-bd_dom_sf"/>
</dbReference>
<dbReference type="SUPFAM" id="SSF51206">
    <property type="entry name" value="cAMP-binding domain-like"/>
    <property type="match status" value="1"/>
</dbReference>
<evidence type="ECO:0000259" key="4">
    <source>
        <dbReference type="PROSITE" id="PS50042"/>
    </source>
</evidence>
<keyword evidence="1" id="KW-0805">Transcription regulation</keyword>
<sequence>MNNLKLSYLPLFKDINKDDLSSLLKCLNVKEKNYDKNQTIIAEGSYIDSIGIVLEGSVQASKTDINGHRIIISNMQKNEMFAEAIVCSNIHISPVNVEACEKSRILWIQFTRIVSTCASSCSYHTKLIKNMLEIISRKNMFLNSRLHVVAKKSLRDKITEYLIQQSIKNKSREFKIDLNRNQLADYLASDRSALSRELSKMMKEELIEYKGNNFIIHDI</sequence>
<dbReference type="GO" id="GO:0006355">
    <property type="term" value="P:regulation of DNA-templated transcription"/>
    <property type="evidence" value="ECO:0007669"/>
    <property type="project" value="InterPro"/>
</dbReference>
<dbReference type="Proteomes" id="UP000460287">
    <property type="component" value="Unassembled WGS sequence"/>
</dbReference>
<proteinExistence type="predicted"/>
<keyword evidence="2" id="KW-0238">DNA-binding</keyword>